<dbReference type="AlphaFoldDB" id="A0A1S6HQ17"/>
<dbReference type="InterPro" id="IPR007359">
    <property type="entry name" value="SigmaE_reg_RseC_MucC"/>
</dbReference>
<protein>
    <submittedName>
        <fullName evidence="2">Positive regulator of sigma(E), RseC/MucC</fullName>
    </submittedName>
</protein>
<dbReference type="PIRSF" id="PIRSF004923">
    <property type="entry name" value="RseC"/>
    <property type="match status" value="1"/>
</dbReference>
<sequence>MMEEMAKVIKCDDKGWITVEVQVKNACNHCDNSESCGTSAVASAFSPKVQVFSIPSETQYEPGQLLRLGLPESVILKAAALIYLLPLFGLFLGAGMATLVLSQFQVEVSDFQVIPVALMGAFLSWLYAKRAAKKMEHTSQPVILSHLGQSL</sequence>
<keyword evidence="1" id="KW-0472">Membrane</keyword>
<feature type="transmembrane region" description="Helical" evidence="1">
    <location>
        <begin position="111"/>
        <end position="128"/>
    </location>
</feature>
<accession>A0A1S6HQ17</accession>
<gene>
    <name evidence="2" type="ORF">Sps_02438</name>
</gene>
<dbReference type="RefSeq" id="WP_077752745.1">
    <property type="nucleotide sequence ID" value="NZ_CP014782.1"/>
</dbReference>
<evidence type="ECO:0000313" key="2">
    <source>
        <dbReference type="EMBL" id="AQS37592.1"/>
    </source>
</evidence>
<dbReference type="OrthoDB" id="9795854at2"/>
<keyword evidence="1" id="KW-1133">Transmembrane helix</keyword>
<evidence type="ECO:0000313" key="3">
    <source>
        <dbReference type="Proteomes" id="UP000189545"/>
    </source>
</evidence>
<name>A0A1S6HQ17_9GAMM</name>
<dbReference type="PANTHER" id="PTHR35867">
    <property type="entry name" value="PROTEIN RSEC"/>
    <property type="match status" value="1"/>
</dbReference>
<dbReference type="STRING" id="225848.Sps_02438"/>
<keyword evidence="1" id="KW-0812">Transmembrane</keyword>
<dbReference type="PANTHER" id="PTHR35867:SF1">
    <property type="entry name" value="PROTEIN RSEC"/>
    <property type="match status" value="1"/>
</dbReference>
<dbReference type="Proteomes" id="UP000189545">
    <property type="component" value="Chromosome"/>
</dbReference>
<dbReference type="EMBL" id="CP014782">
    <property type="protein sequence ID" value="AQS37592.1"/>
    <property type="molecule type" value="Genomic_DNA"/>
</dbReference>
<feature type="transmembrane region" description="Helical" evidence="1">
    <location>
        <begin position="74"/>
        <end position="99"/>
    </location>
</feature>
<keyword evidence="3" id="KW-1185">Reference proteome</keyword>
<proteinExistence type="predicted"/>
<dbReference type="KEGG" id="spsw:Sps_02438"/>
<organism evidence="2 3">
    <name type="scientific">Shewanella psychrophila</name>
    <dbReference type="NCBI Taxonomy" id="225848"/>
    <lineage>
        <taxon>Bacteria</taxon>
        <taxon>Pseudomonadati</taxon>
        <taxon>Pseudomonadota</taxon>
        <taxon>Gammaproteobacteria</taxon>
        <taxon>Alteromonadales</taxon>
        <taxon>Shewanellaceae</taxon>
        <taxon>Shewanella</taxon>
    </lineage>
</organism>
<evidence type="ECO:0000256" key="1">
    <source>
        <dbReference type="SAM" id="Phobius"/>
    </source>
</evidence>
<dbReference type="InterPro" id="IPR026268">
    <property type="entry name" value="RseC"/>
</dbReference>
<dbReference type="Pfam" id="PF04246">
    <property type="entry name" value="RseC_MucC"/>
    <property type="match status" value="1"/>
</dbReference>
<reference evidence="2 3" key="1">
    <citation type="submission" date="2016-03" db="EMBL/GenBank/DDBJ databases">
        <title>Complete genome sequence of Shewanella psychrophila WP2, a deep sea bacterium isolated from west Pacific sediment.</title>
        <authorList>
            <person name="Xu G."/>
            <person name="Jian H."/>
        </authorList>
    </citation>
    <scope>NUCLEOTIDE SEQUENCE [LARGE SCALE GENOMIC DNA]</scope>
    <source>
        <strain evidence="2 3">WP2</strain>
    </source>
</reference>